<feature type="compositionally biased region" description="Basic residues" evidence="3">
    <location>
        <begin position="597"/>
        <end position="606"/>
    </location>
</feature>
<protein>
    <submittedName>
        <fullName evidence="6">Zinc finger protein 839</fullName>
    </submittedName>
</protein>
<keyword evidence="1" id="KW-0479">Metal-binding</keyword>
<dbReference type="AlphaFoldDB" id="A0A6P7Z4I0"/>
<dbReference type="InterPro" id="IPR013087">
    <property type="entry name" value="Znf_C2H2_type"/>
</dbReference>
<evidence type="ECO:0000313" key="5">
    <source>
        <dbReference type="Proteomes" id="UP000515156"/>
    </source>
</evidence>
<dbReference type="GeneID" id="115477573"/>
<dbReference type="InterPro" id="IPR039946">
    <property type="entry name" value="ZN839"/>
</dbReference>
<dbReference type="FunCoup" id="A0A6P7Z4I0">
    <property type="interactions" value="745"/>
</dbReference>
<sequence>MAGAVGEGSGRSMAVGVQAACGVEHHTWQVTGSSGLDLLTKQFKVHSIPEFVQVTGDHEAVLKNAHLLGTLATGEGLLVGAFEDSSAMEGLRTAGVQDQVQGVAGFQGTLTNAIIYVQPDGTLVEGGGLGAEEEYGLVEQLVEVPEQRSVRILETQSPRFIQHAALAPEELQQVIEQVTKSQEHKRNREKRVEASDLIENSGQCVVVPRLTAAATGVVQNAAQQLQNVAQQVAQEQNKISSATRLLQHKPLQAIRIKVQPKESKEKLMPPLETIQPQTVKINQPINGNSTASRLNILGPQIIRIQPVTGSGQQQFFLRGSSDPSIQLLVQRPLPPVGPVSKKTAIGKILNGEKIYPMVSTVISENITAVPSSSLTAGPEHKQKDKLKVKKPLKIKTRSGRISRPPKYKARDYKFIKTEDLVDGRLSDSDDYSELSVEEDEGKQEDALLSPLSYNLKPKTFKCEACEKSYIGRGGLARHYKLNPGHGKLDSSQQKPVPGNKLNGLVSPGNVGGADDGIRLTFPELSVMAVLKNESVSSPSTLEATVGSQNGQETSRLTEDARLLELMQQTETSDWSFENPQGSDQLQGTECGQPIVPGRHRRGRPGRPPKSLSTVSAEHHRVRRKGRLKELLYQCSSEDVMEVALPYLTKIVTVYEFLLMKVEKGHPAKAFFPDVYKEFEDLHNLVKIMAQEYFNSPALLSSQQMLEIKNPKVAETLGITENVLTKQKLHEDFSPNYLIDDQLFSETEQKCTKESINEELIPPMKRIRRENIAESTNLVYAVDSGEMMSSSMLPTKEGFSRQPNGSAAVLSGETCMLSMASDVGLECIDSTLPQAYEEFTKPEGRTDSSESAILIHEPAGETMDCAQVASVSIQSQDKVFSKSHQEAGADNSSEKYVEHFTNENSESKLKKWEFPNPIFIEGESQNTCLINGERDHITASTQVPQHDVDLQDSLINHDHAELNDSDIADQMQELERVFSADVSTDHLCRTKGGPQLPPIHDPSLSTQVSLATEMDNLTELTYGIVDQPHGHNELESTVTVDGTVAFEITAESHQLLTQGHEQIFIHTSDGLILSHPSTAVSQAEGIIIMTNSDGTKMHVRTHEDVPLETVEALLTMEAEVQSESIPVSQSAMER</sequence>
<dbReference type="InParanoid" id="A0A6P7Z4I0"/>
<evidence type="ECO:0000256" key="1">
    <source>
        <dbReference type="PROSITE-ProRule" id="PRU00042"/>
    </source>
</evidence>
<dbReference type="RefSeq" id="XP_030070400.1">
    <property type="nucleotide sequence ID" value="XM_030214540.1"/>
</dbReference>
<dbReference type="PROSITE" id="PS50157">
    <property type="entry name" value="ZINC_FINGER_C2H2_2"/>
    <property type="match status" value="1"/>
</dbReference>
<proteinExistence type="predicted"/>
<evidence type="ECO:0000256" key="2">
    <source>
        <dbReference type="SAM" id="Coils"/>
    </source>
</evidence>
<evidence type="ECO:0000256" key="3">
    <source>
        <dbReference type="SAM" id="MobiDB-lite"/>
    </source>
</evidence>
<keyword evidence="5" id="KW-1185">Reference proteome</keyword>
<feature type="region of interest" description="Disordered" evidence="3">
    <location>
        <begin position="371"/>
        <end position="405"/>
    </location>
</feature>
<feature type="region of interest" description="Disordered" evidence="3">
    <location>
        <begin position="424"/>
        <end position="443"/>
    </location>
</feature>
<dbReference type="KEGG" id="muo:115477573"/>
<dbReference type="GO" id="GO:0008270">
    <property type="term" value="F:zinc ion binding"/>
    <property type="evidence" value="ECO:0007669"/>
    <property type="project" value="UniProtKB-KW"/>
</dbReference>
<dbReference type="Pfam" id="PF15961">
    <property type="entry name" value="DUF4764"/>
    <property type="match status" value="1"/>
</dbReference>
<dbReference type="PANTHER" id="PTHR16116">
    <property type="entry name" value="ZINC FINGER PROTEIN 839"/>
    <property type="match status" value="1"/>
</dbReference>
<name>A0A6P7Z4I0_9AMPH</name>
<feature type="compositionally biased region" description="Acidic residues" evidence="3">
    <location>
        <begin position="428"/>
        <end position="442"/>
    </location>
</feature>
<dbReference type="InterPro" id="IPR031885">
    <property type="entry name" value="DUF4764"/>
</dbReference>
<feature type="compositionally biased region" description="Basic residues" evidence="3">
    <location>
        <begin position="383"/>
        <end position="405"/>
    </location>
</feature>
<accession>A0A6P7Z4I0</accession>
<dbReference type="Proteomes" id="UP000515156">
    <property type="component" value="Chromosome 9"/>
</dbReference>
<feature type="domain" description="C2H2-type" evidence="4">
    <location>
        <begin position="460"/>
        <end position="487"/>
    </location>
</feature>
<feature type="compositionally biased region" description="Polar residues" evidence="3">
    <location>
        <begin position="574"/>
        <end position="589"/>
    </location>
</feature>
<feature type="region of interest" description="Disordered" evidence="3">
    <location>
        <begin position="574"/>
        <end position="618"/>
    </location>
</feature>
<reference evidence="6" key="1">
    <citation type="submission" date="2025-08" db="UniProtKB">
        <authorList>
            <consortium name="RefSeq"/>
        </authorList>
    </citation>
    <scope>IDENTIFICATION</scope>
</reference>
<evidence type="ECO:0000259" key="4">
    <source>
        <dbReference type="PROSITE" id="PS50157"/>
    </source>
</evidence>
<keyword evidence="1" id="KW-0863">Zinc-finger</keyword>
<keyword evidence="1" id="KW-0862">Zinc</keyword>
<dbReference type="OrthoDB" id="5981545at2759"/>
<dbReference type="CTD" id="55778"/>
<evidence type="ECO:0000313" key="6">
    <source>
        <dbReference type="RefSeq" id="XP_030070400.1"/>
    </source>
</evidence>
<dbReference type="PANTHER" id="PTHR16116:SF5">
    <property type="entry name" value="ZINC FINGER PROTEIN 839"/>
    <property type="match status" value="1"/>
</dbReference>
<gene>
    <name evidence="6" type="primary">ZNF839</name>
</gene>
<organism evidence="5 6">
    <name type="scientific">Microcaecilia unicolor</name>
    <dbReference type="NCBI Taxonomy" id="1415580"/>
    <lineage>
        <taxon>Eukaryota</taxon>
        <taxon>Metazoa</taxon>
        <taxon>Chordata</taxon>
        <taxon>Craniata</taxon>
        <taxon>Vertebrata</taxon>
        <taxon>Euteleostomi</taxon>
        <taxon>Amphibia</taxon>
        <taxon>Gymnophiona</taxon>
        <taxon>Siphonopidae</taxon>
        <taxon>Microcaecilia</taxon>
    </lineage>
</organism>
<keyword evidence="2" id="KW-0175">Coiled coil</keyword>
<feature type="region of interest" description="Disordered" evidence="3">
    <location>
        <begin position="535"/>
        <end position="554"/>
    </location>
</feature>
<feature type="coiled-coil region" evidence="2">
    <location>
        <begin position="218"/>
        <end position="245"/>
    </location>
</feature>